<accession>A0ABW0MCL9</accession>
<name>A0ABW0MCL9_9BURK</name>
<feature type="signal peptide" evidence="1">
    <location>
        <begin position="1"/>
        <end position="19"/>
    </location>
</feature>
<dbReference type="PANTHER" id="PTHR37166">
    <property type="entry name" value="PROTEIN FLAG"/>
    <property type="match status" value="1"/>
</dbReference>
<dbReference type="Pfam" id="PF03646">
    <property type="entry name" value="FlaG"/>
    <property type="match status" value="1"/>
</dbReference>
<dbReference type="EMBL" id="JBHSMT010000029">
    <property type="protein sequence ID" value="MFC5475978.1"/>
    <property type="molecule type" value="Genomic_DNA"/>
</dbReference>
<evidence type="ECO:0000256" key="1">
    <source>
        <dbReference type="SAM" id="SignalP"/>
    </source>
</evidence>
<keyword evidence="2" id="KW-0282">Flagellum</keyword>
<keyword evidence="1" id="KW-0732">Signal</keyword>
<dbReference type="RefSeq" id="WP_378999751.1">
    <property type="nucleotide sequence ID" value="NZ_JBHSMT010000029.1"/>
</dbReference>
<feature type="chain" id="PRO_5045142180" evidence="1">
    <location>
        <begin position="20"/>
        <end position="129"/>
    </location>
</feature>
<dbReference type="Proteomes" id="UP001596045">
    <property type="component" value="Unassembled WGS sequence"/>
</dbReference>
<dbReference type="InterPro" id="IPR005186">
    <property type="entry name" value="FlaG"/>
</dbReference>
<sequence>MSISTSGVALGAASLAQLAADKAAAPAVNVGAGGANGVAAADGVDKKKVKDAAEVHPAQLKQSLDDINAMLNARSVSVQFQIDPAYKEAILQVVDQHDGKVLLQLPSVEAVRIAKMTEQMKGVLVAQKA</sequence>
<evidence type="ECO:0000313" key="2">
    <source>
        <dbReference type="EMBL" id="MFC5475978.1"/>
    </source>
</evidence>
<keyword evidence="2" id="KW-0966">Cell projection</keyword>
<gene>
    <name evidence="2" type="ORF">ACFPM8_18615</name>
</gene>
<keyword evidence="2" id="KW-0969">Cilium</keyword>
<dbReference type="InterPro" id="IPR035924">
    <property type="entry name" value="FlaG-like_sf"/>
</dbReference>
<evidence type="ECO:0000313" key="3">
    <source>
        <dbReference type="Proteomes" id="UP001596045"/>
    </source>
</evidence>
<proteinExistence type="predicted"/>
<dbReference type="SUPFAM" id="SSF160214">
    <property type="entry name" value="FlaG-like"/>
    <property type="match status" value="1"/>
</dbReference>
<organism evidence="2 3">
    <name type="scientific">Paraherbaspirillum soli</name>
    <dbReference type="NCBI Taxonomy" id="631222"/>
    <lineage>
        <taxon>Bacteria</taxon>
        <taxon>Pseudomonadati</taxon>
        <taxon>Pseudomonadota</taxon>
        <taxon>Betaproteobacteria</taxon>
        <taxon>Burkholderiales</taxon>
        <taxon>Oxalobacteraceae</taxon>
        <taxon>Paraherbaspirillum</taxon>
    </lineage>
</organism>
<dbReference type="Gene3D" id="3.30.160.170">
    <property type="entry name" value="FlaG-like"/>
    <property type="match status" value="1"/>
</dbReference>
<reference evidence="3" key="1">
    <citation type="journal article" date="2019" name="Int. J. Syst. Evol. Microbiol.">
        <title>The Global Catalogue of Microorganisms (GCM) 10K type strain sequencing project: providing services to taxonomists for standard genome sequencing and annotation.</title>
        <authorList>
            <consortium name="The Broad Institute Genomics Platform"/>
            <consortium name="The Broad Institute Genome Sequencing Center for Infectious Disease"/>
            <person name="Wu L."/>
            <person name="Ma J."/>
        </authorList>
    </citation>
    <scope>NUCLEOTIDE SEQUENCE [LARGE SCALE GENOMIC DNA]</scope>
    <source>
        <strain evidence="3">JCM 17066</strain>
    </source>
</reference>
<dbReference type="PANTHER" id="PTHR37166:SF1">
    <property type="entry name" value="PROTEIN FLAG"/>
    <property type="match status" value="1"/>
</dbReference>
<comment type="caution">
    <text evidence="2">The sequence shown here is derived from an EMBL/GenBank/DDBJ whole genome shotgun (WGS) entry which is preliminary data.</text>
</comment>
<protein>
    <submittedName>
        <fullName evidence="2">Flagellar protein FlaG</fullName>
    </submittedName>
</protein>
<keyword evidence="3" id="KW-1185">Reference proteome</keyword>